<dbReference type="EMBL" id="CP008956">
    <property type="protein sequence ID" value="QJQ02860.1"/>
    <property type="molecule type" value="Genomic_DNA"/>
</dbReference>
<feature type="domain" description="DUF695" evidence="2">
    <location>
        <begin position="26"/>
        <end position="158"/>
    </location>
</feature>
<proteinExistence type="predicted"/>
<dbReference type="InterPro" id="IPR016097">
    <property type="entry name" value="DUF695"/>
</dbReference>
<evidence type="ECO:0000256" key="1">
    <source>
        <dbReference type="SAM" id="SignalP"/>
    </source>
</evidence>
<keyword evidence="1" id="KW-0732">Signal</keyword>
<protein>
    <submittedName>
        <fullName evidence="3">DUF695 domain-containing protein</fullName>
    </submittedName>
</protein>
<evidence type="ECO:0000259" key="2">
    <source>
        <dbReference type="Pfam" id="PF05117"/>
    </source>
</evidence>
<name>A0A6M3ZY51_9BURK</name>
<evidence type="ECO:0000313" key="4">
    <source>
        <dbReference type="Proteomes" id="UP000501648"/>
    </source>
</evidence>
<sequence>MPRLLILLLLMALMARGASAQDQEAEWWSYQTQRNNHAYAVKLDMALRRTFPLAGFPYVVVTRVAYAPDTPEGLPPLPEQDRLEALSEQVAAAIGKKTRSLYVGTAFSLGQQQSWFYVTDPTGLEPVVADIHARFCQACKTSTVTLSDPTWALYRDQLLPDGETRQRYGLRSY</sequence>
<reference evidence="3 4" key="1">
    <citation type="journal article" date="2012" name="J. Bacteriol.">
        <title>Genome sequence of the pathogenic Herbaspirillum seropedicae strain Os34, isolated from rice roots.</title>
        <authorList>
            <person name="Ye W."/>
            <person name="Ye S."/>
            <person name="Liu J."/>
            <person name="Chang S."/>
            <person name="Chen M."/>
            <person name="Zhu B."/>
            <person name="Guo L."/>
            <person name="An Q."/>
        </authorList>
    </citation>
    <scope>NUCLEOTIDE SEQUENCE [LARGE SCALE GENOMIC DNA]</scope>
    <source>
        <strain evidence="3 4">Os34</strain>
    </source>
</reference>
<feature type="signal peptide" evidence="1">
    <location>
        <begin position="1"/>
        <end position="20"/>
    </location>
</feature>
<gene>
    <name evidence="3" type="ORF">C798_22300</name>
</gene>
<dbReference type="RefSeq" id="WP_017452445.1">
    <property type="nucleotide sequence ID" value="NZ_CP008956.1"/>
</dbReference>
<accession>A0A6M3ZY51</accession>
<organism evidence="3 4">
    <name type="scientific">Herbaspirillum rubrisubalbicans Os34</name>
    <dbReference type="NCBI Taxonomy" id="1235827"/>
    <lineage>
        <taxon>Bacteria</taxon>
        <taxon>Pseudomonadati</taxon>
        <taxon>Pseudomonadota</taxon>
        <taxon>Betaproteobacteria</taxon>
        <taxon>Burkholderiales</taxon>
        <taxon>Oxalobacteraceae</taxon>
        <taxon>Herbaspirillum</taxon>
    </lineage>
</organism>
<dbReference type="AlphaFoldDB" id="A0A6M3ZY51"/>
<evidence type="ECO:0000313" key="3">
    <source>
        <dbReference type="EMBL" id="QJQ02860.1"/>
    </source>
</evidence>
<dbReference type="Pfam" id="PF05117">
    <property type="entry name" value="DUF695"/>
    <property type="match status" value="1"/>
</dbReference>
<dbReference type="Proteomes" id="UP000501648">
    <property type="component" value="Chromosome"/>
</dbReference>
<feature type="chain" id="PRO_5026660288" evidence="1">
    <location>
        <begin position="21"/>
        <end position="173"/>
    </location>
</feature>